<evidence type="ECO:0000256" key="1">
    <source>
        <dbReference type="SAM" id="Phobius"/>
    </source>
</evidence>
<keyword evidence="1" id="KW-0472">Membrane</keyword>
<feature type="transmembrane region" description="Helical" evidence="1">
    <location>
        <begin position="40"/>
        <end position="60"/>
    </location>
</feature>
<organism evidence="2 3">
    <name type="scientific">Cysteiniphilum litorale</name>
    <dbReference type="NCBI Taxonomy" id="2056700"/>
    <lineage>
        <taxon>Bacteria</taxon>
        <taxon>Pseudomonadati</taxon>
        <taxon>Pseudomonadota</taxon>
        <taxon>Gammaproteobacteria</taxon>
        <taxon>Thiotrichales</taxon>
        <taxon>Fastidiosibacteraceae</taxon>
        <taxon>Cysteiniphilum</taxon>
    </lineage>
</organism>
<protein>
    <submittedName>
        <fullName evidence="2">Uncharacterized protein</fullName>
    </submittedName>
</protein>
<sequence length="220" mass="24996">MEKFDYIKVILIAISCSIVAISGYQTYFGAYEVTTSMYKIFWHTSSLFNMMVPYMVLFLLKGKAYSMDGSAYEGTKGFFLDFIDFAMSIIVATYLISTLALDLYGYIDHTYVFMAYIALASILCAALYIIFKYPYDIIKILSLNHVMLIDDNIVMNSLVRGAAVSFLAAMLFFVPVQVFYTFGLTLSGAIFTATLTTIVFFWGVFSSLKNGWYLRYQDNN</sequence>
<proteinExistence type="predicted"/>
<name>A0A8J2Z302_9GAMM</name>
<keyword evidence="1" id="KW-1133">Transmembrane helix</keyword>
<evidence type="ECO:0000313" key="3">
    <source>
        <dbReference type="Proteomes" id="UP000636949"/>
    </source>
</evidence>
<feature type="transmembrane region" description="Helical" evidence="1">
    <location>
        <begin position="179"/>
        <end position="205"/>
    </location>
</feature>
<feature type="transmembrane region" description="Helical" evidence="1">
    <location>
        <begin position="81"/>
        <end position="107"/>
    </location>
</feature>
<evidence type="ECO:0000313" key="2">
    <source>
        <dbReference type="EMBL" id="GGF91623.1"/>
    </source>
</evidence>
<reference evidence="2" key="1">
    <citation type="journal article" date="2014" name="Int. J. Syst. Evol. Microbiol.">
        <title>Complete genome sequence of Corynebacterium casei LMG S-19264T (=DSM 44701T), isolated from a smear-ripened cheese.</title>
        <authorList>
            <consortium name="US DOE Joint Genome Institute (JGI-PGF)"/>
            <person name="Walter F."/>
            <person name="Albersmeier A."/>
            <person name="Kalinowski J."/>
            <person name="Ruckert C."/>
        </authorList>
    </citation>
    <scope>NUCLEOTIDE SEQUENCE</scope>
    <source>
        <strain evidence="2">CGMCC 1.15758</strain>
    </source>
</reference>
<feature type="transmembrane region" description="Helical" evidence="1">
    <location>
        <begin position="113"/>
        <end position="131"/>
    </location>
</feature>
<accession>A0A8J2Z302</accession>
<reference evidence="2" key="2">
    <citation type="submission" date="2020-09" db="EMBL/GenBank/DDBJ databases">
        <authorList>
            <person name="Sun Q."/>
            <person name="Zhou Y."/>
        </authorList>
    </citation>
    <scope>NUCLEOTIDE SEQUENCE</scope>
    <source>
        <strain evidence="2">CGMCC 1.15758</strain>
    </source>
</reference>
<dbReference type="EMBL" id="BMJS01000004">
    <property type="protein sequence ID" value="GGF91623.1"/>
    <property type="molecule type" value="Genomic_DNA"/>
</dbReference>
<gene>
    <name evidence="2" type="ORF">GCM10010995_06050</name>
</gene>
<comment type="caution">
    <text evidence="2">The sequence shown here is derived from an EMBL/GenBank/DDBJ whole genome shotgun (WGS) entry which is preliminary data.</text>
</comment>
<keyword evidence="3" id="KW-1185">Reference proteome</keyword>
<dbReference type="AlphaFoldDB" id="A0A8J2Z302"/>
<dbReference type="Proteomes" id="UP000636949">
    <property type="component" value="Unassembled WGS sequence"/>
</dbReference>
<keyword evidence="1" id="KW-0812">Transmembrane</keyword>
<feature type="transmembrane region" description="Helical" evidence="1">
    <location>
        <begin position="152"/>
        <end position="173"/>
    </location>
</feature>
<feature type="transmembrane region" description="Helical" evidence="1">
    <location>
        <begin position="7"/>
        <end position="28"/>
    </location>
</feature>